<dbReference type="Proteomes" id="UP000824001">
    <property type="component" value="Unassembled WGS sequence"/>
</dbReference>
<evidence type="ECO:0000313" key="2">
    <source>
        <dbReference type="EMBL" id="HIS66638.1"/>
    </source>
</evidence>
<name>A0A9D1JVB2_9FIRM</name>
<sequence length="182" mass="19052">MWKKLLFSALALAALAAAYVRPAYSVELDGRPLPGLWSGTALREGVETARAAAEELSRGGAAVSEPETRLRLSMRPAEGTAAELAAALLADTPGVELAWRVSVDGVDIGLAADRSAFEETVLAYIAERAPAESLSTSLASELELRGVFIPEGRATPLAELTGRLRALTAVAYVAADGQTRFA</sequence>
<comment type="caution">
    <text evidence="2">The sequence shown here is derived from an EMBL/GenBank/DDBJ whole genome shotgun (WGS) entry which is preliminary data.</text>
</comment>
<feature type="signal peptide" evidence="1">
    <location>
        <begin position="1"/>
        <end position="25"/>
    </location>
</feature>
<dbReference type="AlphaFoldDB" id="A0A9D1JVB2"/>
<gene>
    <name evidence="2" type="ORF">IAC18_03630</name>
</gene>
<accession>A0A9D1JVB2</accession>
<reference evidence="2" key="1">
    <citation type="submission" date="2020-10" db="EMBL/GenBank/DDBJ databases">
        <authorList>
            <person name="Gilroy R."/>
        </authorList>
    </citation>
    <scope>NUCLEOTIDE SEQUENCE</scope>
    <source>
        <strain evidence="2">ChiHjej10B9-9673</strain>
    </source>
</reference>
<evidence type="ECO:0000313" key="3">
    <source>
        <dbReference type="Proteomes" id="UP000824001"/>
    </source>
</evidence>
<proteinExistence type="predicted"/>
<protein>
    <submittedName>
        <fullName evidence="2">Uncharacterized protein</fullName>
    </submittedName>
</protein>
<keyword evidence="1" id="KW-0732">Signal</keyword>
<evidence type="ECO:0000256" key="1">
    <source>
        <dbReference type="SAM" id="SignalP"/>
    </source>
</evidence>
<dbReference type="EMBL" id="DVJK01000103">
    <property type="protein sequence ID" value="HIS66638.1"/>
    <property type="molecule type" value="Genomic_DNA"/>
</dbReference>
<organism evidence="2 3">
    <name type="scientific">Candidatus Scatomorpha merdipullorum</name>
    <dbReference type="NCBI Taxonomy" id="2840927"/>
    <lineage>
        <taxon>Bacteria</taxon>
        <taxon>Bacillati</taxon>
        <taxon>Bacillota</taxon>
        <taxon>Clostridia</taxon>
        <taxon>Eubacteriales</taxon>
        <taxon>Candidatus Scatomorpha</taxon>
    </lineage>
</organism>
<reference evidence="2" key="2">
    <citation type="journal article" date="2021" name="PeerJ">
        <title>Extensive microbial diversity within the chicken gut microbiome revealed by metagenomics and culture.</title>
        <authorList>
            <person name="Gilroy R."/>
            <person name="Ravi A."/>
            <person name="Getino M."/>
            <person name="Pursley I."/>
            <person name="Horton D.L."/>
            <person name="Alikhan N.F."/>
            <person name="Baker D."/>
            <person name="Gharbi K."/>
            <person name="Hall N."/>
            <person name="Watson M."/>
            <person name="Adriaenssens E.M."/>
            <person name="Foster-Nyarko E."/>
            <person name="Jarju S."/>
            <person name="Secka A."/>
            <person name="Antonio M."/>
            <person name="Oren A."/>
            <person name="Chaudhuri R.R."/>
            <person name="La Ragione R."/>
            <person name="Hildebrand F."/>
            <person name="Pallen M.J."/>
        </authorList>
    </citation>
    <scope>NUCLEOTIDE SEQUENCE</scope>
    <source>
        <strain evidence="2">ChiHjej10B9-9673</strain>
    </source>
</reference>
<feature type="chain" id="PRO_5038559506" evidence="1">
    <location>
        <begin position="26"/>
        <end position="182"/>
    </location>
</feature>